<evidence type="ECO:0000256" key="1">
    <source>
        <dbReference type="SAM" id="Phobius"/>
    </source>
</evidence>
<accession>A0A3B0Y5E7</accession>
<evidence type="ECO:0000313" key="2">
    <source>
        <dbReference type="EMBL" id="VAW63616.1"/>
    </source>
</evidence>
<keyword evidence="1" id="KW-1133">Transmembrane helix</keyword>
<keyword evidence="1" id="KW-0812">Transmembrane</keyword>
<organism evidence="2">
    <name type="scientific">hydrothermal vent metagenome</name>
    <dbReference type="NCBI Taxonomy" id="652676"/>
    <lineage>
        <taxon>unclassified sequences</taxon>
        <taxon>metagenomes</taxon>
        <taxon>ecological metagenomes</taxon>
    </lineage>
</organism>
<dbReference type="EMBL" id="UOFG01000207">
    <property type="protein sequence ID" value="VAW63616.1"/>
    <property type="molecule type" value="Genomic_DNA"/>
</dbReference>
<feature type="transmembrane region" description="Helical" evidence="1">
    <location>
        <begin position="21"/>
        <end position="41"/>
    </location>
</feature>
<keyword evidence="1" id="KW-0472">Membrane</keyword>
<dbReference type="AlphaFoldDB" id="A0A3B0Y5E7"/>
<name>A0A3B0Y5E7_9ZZZZ</name>
<feature type="non-terminal residue" evidence="2">
    <location>
        <position position="1"/>
    </location>
</feature>
<gene>
    <name evidence="2" type="ORF">MNBD_GAMMA11-420</name>
</gene>
<reference evidence="2" key="1">
    <citation type="submission" date="2018-06" db="EMBL/GenBank/DDBJ databases">
        <authorList>
            <person name="Zhirakovskaya E."/>
        </authorList>
    </citation>
    <scope>NUCLEOTIDE SEQUENCE</scope>
</reference>
<protein>
    <submittedName>
        <fullName evidence="2">Uncharacterized protein</fullName>
    </submittedName>
</protein>
<proteinExistence type="predicted"/>
<sequence length="45" mass="4906">SMLVFSAQKTYIIYMGIIMENFKRILVVGLFSLISACGGGGEPHL</sequence>